<comment type="pathway">
    <text evidence="9">Cell wall biogenesis; peptidoglycan recycling.</text>
</comment>
<dbReference type="PANTHER" id="PTHR18964:SF162">
    <property type="entry name" value="N-ACETYL-D-GLUCOSAMINE KINASE"/>
    <property type="match status" value="1"/>
</dbReference>
<keyword evidence="7 9" id="KW-0119">Carbohydrate metabolism</keyword>
<evidence type="ECO:0000256" key="6">
    <source>
        <dbReference type="ARBA" id="ARBA00022840"/>
    </source>
</evidence>
<feature type="binding site" evidence="9">
    <location>
        <position position="201"/>
    </location>
    <ligand>
        <name>Zn(2+)</name>
        <dbReference type="ChEBI" id="CHEBI:29105"/>
    </ligand>
</feature>
<name>A0A2T3NYX8_9GAMM</name>
<dbReference type="Pfam" id="PF00480">
    <property type="entry name" value="ROK"/>
    <property type="match status" value="2"/>
</dbReference>
<dbReference type="RefSeq" id="WP_107271694.1">
    <property type="nucleotide sequence ID" value="NZ_PYMA01000002.1"/>
</dbReference>
<dbReference type="InterPro" id="IPR049874">
    <property type="entry name" value="ROK_cs"/>
</dbReference>
<feature type="binding site" evidence="9">
    <location>
        <begin position="4"/>
        <end position="11"/>
    </location>
    <ligand>
        <name>ATP</name>
        <dbReference type="ChEBI" id="CHEBI:30616"/>
    </ligand>
</feature>
<dbReference type="HAMAP" id="MF_01271">
    <property type="entry name" value="GlcNAc_kinase"/>
    <property type="match status" value="1"/>
</dbReference>
<evidence type="ECO:0000313" key="11">
    <source>
        <dbReference type="Proteomes" id="UP000241771"/>
    </source>
</evidence>
<dbReference type="EC" id="2.7.1.59" evidence="9"/>
<keyword evidence="1 9" id="KW-0808">Transferase</keyword>
<evidence type="ECO:0000256" key="9">
    <source>
        <dbReference type="HAMAP-Rule" id="MF_01271"/>
    </source>
</evidence>
<evidence type="ECO:0000256" key="4">
    <source>
        <dbReference type="ARBA" id="ARBA00022777"/>
    </source>
</evidence>
<dbReference type="GO" id="GO:0008270">
    <property type="term" value="F:zinc ion binding"/>
    <property type="evidence" value="ECO:0007669"/>
    <property type="project" value="UniProtKB-UniRule"/>
</dbReference>
<proteinExistence type="inferred from homology"/>
<keyword evidence="11" id="KW-1185">Reference proteome</keyword>
<dbReference type="Proteomes" id="UP000241771">
    <property type="component" value="Unassembled WGS sequence"/>
</dbReference>
<dbReference type="UniPathway" id="UPA00544"/>
<evidence type="ECO:0000256" key="8">
    <source>
        <dbReference type="ARBA" id="ARBA00049065"/>
    </source>
</evidence>
<dbReference type="InterPro" id="IPR043129">
    <property type="entry name" value="ATPase_NBD"/>
</dbReference>
<dbReference type="CDD" id="cd24057">
    <property type="entry name" value="ASKHA_NBD_ROK_NAGK"/>
    <property type="match status" value="1"/>
</dbReference>
<evidence type="ECO:0000256" key="5">
    <source>
        <dbReference type="ARBA" id="ARBA00022833"/>
    </source>
</evidence>
<dbReference type="EMBL" id="PYMA01000002">
    <property type="protein sequence ID" value="PSW21442.1"/>
    <property type="molecule type" value="Genomic_DNA"/>
</dbReference>
<protein>
    <recommendedName>
        <fullName evidence="9">N-acetyl-D-glucosamine kinase</fullName>
        <ecNumber evidence="9">2.7.1.59</ecNumber>
    </recommendedName>
    <alternativeName>
        <fullName evidence="9">GlcNAc kinase</fullName>
    </alternativeName>
</protein>
<comment type="caution">
    <text evidence="10">The sequence shown here is derived from an EMBL/GenBank/DDBJ whole genome shotgun (WGS) entry which is preliminary data.</text>
</comment>
<dbReference type="AlphaFoldDB" id="A0A2T3NYX8"/>
<evidence type="ECO:0000313" key="10">
    <source>
        <dbReference type="EMBL" id="PSW21442.1"/>
    </source>
</evidence>
<dbReference type="InterPro" id="IPR023505">
    <property type="entry name" value="N-acetyl-D-glucosamine_kinase"/>
</dbReference>
<dbReference type="SUPFAM" id="SSF53067">
    <property type="entry name" value="Actin-like ATPase domain"/>
    <property type="match status" value="1"/>
</dbReference>
<dbReference type="GO" id="GO:0006044">
    <property type="term" value="P:N-acetylglucosamine metabolic process"/>
    <property type="evidence" value="ECO:0007669"/>
    <property type="project" value="UniProtKB-UniRule"/>
</dbReference>
<accession>A0A2T3NYX8</accession>
<gene>
    <name evidence="9" type="primary">nagK</name>
    <name evidence="10" type="ORF">C9I98_05785</name>
</gene>
<comment type="similarity">
    <text evidence="9">Belongs to the ROK (NagC/XylR) family. NagK subfamily.</text>
</comment>
<sequence>MYYGFDVGGTKIEFGAFNEKLERVATERVPTPTDNYALLVETIAGLVNKYDAEFGCEGTIAGLVNKYDAEFGCEGTIGLGLPGMEDADDGTVLTVNVPAAKGQPLRKDLEAKIGRTVKIENDANCFALSEAWDEELKDEPSVLGLILGTGFGGGFIYEGKVFSGRNHVAGEVGHTRLPIDAWFHLGENAPLLGCGCDKKGCLDSYLSGRGFELIYAHYYGEEKKAIEIIKAHAEGEAKAVEHVERFMELLAICFANLFTATDPHVVALGGGLSNFDLIYEEMPKRIPKHLLSVAKCPKIIKAKHGDSGGVRGAAFLNIKN</sequence>
<dbReference type="GO" id="GO:0005524">
    <property type="term" value="F:ATP binding"/>
    <property type="evidence" value="ECO:0007669"/>
    <property type="project" value="UniProtKB-UniRule"/>
</dbReference>
<feature type="binding site" evidence="9">
    <location>
        <position position="194"/>
    </location>
    <ligand>
        <name>Zn(2+)</name>
        <dbReference type="ChEBI" id="CHEBI:29105"/>
    </ligand>
</feature>
<feature type="binding site" evidence="9">
    <location>
        <position position="196"/>
    </location>
    <ligand>
        <name>Zn(2+)</name>
        <dbReference type="ChEBI" id="CHEBI:29105"/>
    </ligand>
</feature>
<evidence type="ECO:0000256" key="3">
    <source>
        <dbReference type="ARBA" id="ARBA00022741"/>
    </source>
</evidence>
<dbReference type="NCBIfam" id="NF009835">
    <property type="entry name" value="PRK13310.1"/>
    <property type="match status" value="1"/>
</dbReference>
<comment type="function">
    <text evidence="9">Catalyzes the phosphorylation of N-acetyl-D-glucosamine (GlcNAc) derived from cell-wall degradation, yielding GlcNAc-6-P.</text>
</comment>
<dbReference type="PROSITE" id="PS01125">
    <property type="entry name" value="ROK"/>
    <property type="match status" value="1"/>
</dbReference>
<evidence type="ECO:0000256" key="1">
    <source>
        <dbReference type="ARBA" id="ARBA00022679"/>
    </source>
</evidence>
<keyword evidence="5 9" id="KW-0862">Zinc</keyword>
<reference evidence="10 11" key="1">
    <citation type="submission" date="2018-01" db="EMBL/GenBank/DDBJ databases">
        <title>Whole genome sequencing of Histamine producing bacteria.</title>
        <authorList>
            <person name="Butler K."/>
        </authorList>
    </citation>
    <scope>NUCLEOTIDE SEQUENCE [LARGE SCALE GENOMIC DNA]</scope>
    <source>
        <strain evidence="10 11">DSM 100436</strain>
    </source>
</reference>
<dbReference type="InterPro" id="IPR000600">
    <property type="entry name" value="ROK"/>
</dbReference>
<keyword evidence="3 9" id="KW-0547">Nucleotide-binding</keyword>
<keyword evidence="4 9" id="KW-0418">Kinase</keyword>
<evidence type="ECO:0000256" key="7">
    <source>
        <dbReference type="ARBA" id="ARBA00023277"/>
    </source>
</evidence>
<evidence type="ECO:0000256" key="2">
    <source>
        <dbReference type="ARBA" id="ARBA00022723"/>
    </source>
</evidence>
<dbReference type="Gene3D" id="3.30.420.40">
    <property type="match status" value="2"/>
</dbReference>
<dbReference type="PANTHER" id="PTHR18964">
    <property type="entry name" value="ROK (REPRESSOR, ORF, KINASE) FAMILY"/>
    <property type="match status" value="1"/>
</dbReference>
<comment type="catalytic activity">
    <reaction evidence="8 9">
        <text>N-acetyl-D-glucosamine + ATP = N-acetyl-D-glucosamine 6-phosphate + ADP + H(+)</text>
        <dbReference type="Rhea" id="RHEA:17417"/>
        <dbReference type="ChEBI" id="CHEBI:15378"/>
        <dbReference type="ChEBI" id="CHEBI:30616"/>
        <dbReference type="ChEBI" id="CHEBI:57513"/>
        <dbReference type="ChEBI" id="CHEBI:456216"/>
        <dbReference type="ChEBI" id="CHEBI:506227"/>
        <dbReference type="EC" id="2.7.1.59"/>
    </reaction>
</comment>
<keyword evidence="6 9" id="KW-0067">ATP-binding</keyword>
<feature type="binding site" evidence="9">
    <location>
        <position position="174"/>
    </location>
    <ligand>
        <name>Zn(2+)</name>
        <dbReference type="ChEBI" id="CHEBI:29105"/>
    </ligand>
</feature>
<dbReference type="GO" id="GO:0009254">
    <property type="term" value="P:peptidoglycan turnover"/>
    <property type="evidence" value="ECO:0007669"/>
    <property type="project" value="UniProtKB-UniRule"/>
</dbReference>
<organism evidence="10 11">
    <name type="scientific">Photobacterium sanctipauli</name>
    <dbReference type="NCBI Taxonomy" id="1342794"/>
    <lineage>
        <taxon>Bacteria</taxon>
        <taxon>Pseudomonadati</taxon>
        <taxon>Pseudomonadota</taxon>
        <taxon>Gammaproteobacteria</taxon>
        <taxon>Vibrionales</taxon>
        <taxon>Vibrionaceae</taxon>
        <taxon>Photobacterium</taxon>
    </lineage>
</organism>
<feature type="binding site" evidence="9">
    <location>
        <begin position="150"/>
        <end position="157"/>
    </location>
    <ligand>
        <name>ATP</name>
        <dbReference type="ChEBI" id="CHEBI:30616"/>
    </ligand>
</feature>
<dbReference type="GO" id="GO:0045127">
    <property type="term" value="F:N-acetylglucosamine kinase activity"/>
    <property type="evidence" value="ECO:0007669"/>
    <property type="project" value="UniProtKB-UniRule"/>
</dbReference>
<keyword evidence="2 9" id="KW-0479">Metal-binding</keyword>